<gene>
    <name evidence="10" type="primary">macB3</name>
    <name evidence="10" type="ORF">EAL2_808p06800</name>
</gene>
<dbReference type="Pfam" id="PF02687">
    <property type="entry name" value="FtsX"/>
    <property type="match status" value="1"/>
</dbReference>
<dbReference type="PATRIC" id="fig|1286171.3.peg.2863"/>
<keyword evidence="5 7" id="KW-0472">Membrane</keyword>
<accession>W8TKC8</accession>
<evidence type="ECO:0000259" key="9">
    <source>
        <dbReference type="Pfam" id="PF12704"/>
    </source>
</evidence>
<dbReference type="EMBL" id="CP007453">
    <property type="protein sequence ID" value="AHM58183.1"/>
    <property type="molecule type" value="Genomic_DNA"/>
</dbReference>
<dbReference type="InterPro" id="IPR003838">
    <property type="entry name" value="ABC3_permease_C"/>
</dbReference>
<sequence>MNIVEIFRVAVASIWANKMRSFLTMLGIIIGIASVITIMALGQGSQEKIGSEFQSFGVNRIYITINWQDENVNAEQHGFSDNDIKTIGKLFSNDIAAASPVEYMQGKVKTTGAIENVSLQGVYDNFDQIEALNLTKGRFLKASDLQSQRSVAIIDKKLAQAAFKNESALGKRLYVDIGGRRAGFTVIGIYEKPESIFDQLNQSFGGAPSTTLYCPVNTLRGMLNSTGNYSSFEAIVRRTEDVDAVKDRIVAYVEKSKLRGKNPEEEMYIGMSAKEQMQQLDSVLGVVSAVIGAIAAISLIVGGIGIMNIMLVSVTERTREIGIRKAIGATKRSILLQFLVESMIISGIGGLAGTLLGVGAAAIAGSIMGISGLVNMMTVVIAVSFSCGVGIFFGIYPANKAAKMDPIEALRYE</sequence>
<evidence type="ECO:0000256" key="1">
    <source>
        <dbReference type="ARBA" id="ARBA00004651"/>
    </source>
</evidence>
<evidence type="ECO:0000313" key="11">
    <source>
        <dbReference type="Proteomes" id="UP000019591"/>
    </source>
</evidence>
<keyword evidence="11" id="KW-1185">Reference proteome</keyword>
<dbReference type="InterPro" id="IPR025857">
    <property type="entry name" value="MacB_PCD"/>
</dbReference>
<evidence type="ECO:0000313" key="10">
    <source>
        <dbReference type="EMBL" id="AHM58183.1"/>
    </source>
</evidence>
<dbReference type="AlphaFoldDB" id="W8TKC8"/>
<evidence type="ECO:0000259" key="8">
    <source>
        <dbReference type="Pfam" id="PF02687"/>
    </source>
</evidence>
<feature type="domain" description="MacB-like periplasmic core" evidence="9">
    <location>
        <begin position="21"/>
        <end position="251"/>
    </location>
</feature>
<geneLocation type="plasmid" evidence="10 11">
    <name>EAL2_808p</name>
</geneLocation>
<dbReference type="GO" id="GO:0016787">
    <property type="term" value="F:hydrolase activity"/>
    <property type="evidence" value="ECO:0007669"/>
    <property type="project" value="UniProtKB-KW"/>
</dbReference>
<dbReference type="GO" id="GO:0022857">
    <property type="term" value="F:transmembrane transporter activity"/>
    <property type="evidence" value="ECO:0007669"/>
    <property type="project" value="TreeGrafter"/>
</dbReference>
<keyword evidence="10" id="KW-0378">Hydrolase</keyword>
<dbReference type="Proteomes" id="UP000019591">
    <property type="component" value="Plasmid EAL2_808p"/>
</dbReference>
<dbReference type="RefSeq" id="WP_025437019.1">
    <property type="nucleotide sequence ID" value="NZ_CP007453.1"/>
</dbReference>
<evidence type="ECO:0000256" key="3">
    <source>
        <dbReference type="ARBA" id="ARBA00022692"/>
    </source>
</evidence>
<evidence type="ECO:0000256" key="2">
    <source>
        <dbReference type="ARBA" id="ARBA00022475"/>
    </source>
</evidence>
<dbReference type="Pfam" id="PF12704">
    <property type="entry name" value="MacB_PCD"/>
    <property type="match status" value="1"/>
</dbReference>
<feature type="domain" description="ABC3 transporter permease C-terminal" evidence="8">
    <location>
        <begin position="293"/>
        <end position="406"/>
    </location>
</feature>
<dbReference type="EC" id="3.6.3.-" evidence="10"/>
<keyword evidence="3 7" id="KW-0812">Transmembrane</keyword>
<evidence type="ECO:0000256" key="4">
    <source>
        <dbReference type="ARBA" id="ARBA00022989"/>
    </source>
</evidence>
<reference evidence="10 11" key="1">
    <citation type="journal article" date="2014" name="Genome Announc.">
        <title>Complete Genome Sequence of Amino Acid-Utilizing Eubacterium acidaminophilum al-2 (DSM 3953).</title>
        <authorList>
            <person name="Poehlein A."/>
            <person name="Andreesen J.R."/>
            <person name="Daniel R."/>
        </authorList>
    </citation>
    <scope>NUCLEOTIDE SEQUENCE [LARGE SCALE GENOMIC DNA]</scope>
    <source>
        <strain evidence="10 11">DSM 3953</strain>
        <plasmid evidence="11">Plasmid EAL2_808p</plasmid>
    </source>
</reference>
<dbReference type="InterPro" id="IPR050250">
    <property type="entry name" value="Macrolide_Exporter_MacB"/>
</dbReference>
<dbReference type="OrthoDB" id="9770036at2"/>
<dbReference type="PANTHER" id="PTHR30572:SF4">
    <property type="entry name" value="ABC TRANSPORTER PERMEASE YTRF"/>
    <property type="match status" value="1"/>
</dbReference>
<comment type="subcellular location">
    <subcellularLocation>
        <location evidence="1">Cell membrane</location>
        <topology evidence="1">Multi-pass membrane protein</topology>
    </subcellularLocation>
</comment>
<organism evidence="10 11">
    <name type="scientific">Peptoclostridium acidaminophilum DSM 3953</name>
    <dbReference type="NCBI Taxonomy" id="1286171"/>
    <lineage>
        <taxon>Bacteria</taxon>
        <taxon>Bacillati</taxon>
        <taxon>Bacillota</taxon>
        <taxon>Clostridia</taxon>
        <taxon>Peptostreptococcales</taxon>
        <taxon>Peptoclostridiaceae</taxon>
        <taxon>Peptoclostridium</taxon>
    </lineage>
</organism>
<comment type="similarity">
    <text evidence="6">Belongs to the ABC-4 integral membrane protein family.</text>
</comment>
<evidence type="ECO:0000256" key="6">
    <source>
        <dbReference type="ARBA" id="ARBA00038076"/>
    </source>
</evidence>
<feature type="transmembrane region" description="Helical" evidence="7">
    <location>
        <begin position="373"/>
        <end position="396"/>
    </location>
</feature>
<keyword evidence="2" id="KW-1003">Cell membrane</keyword>
<dbReference type="HOGENOM" id="CLU_000604_8_0_9"/>
<dbReference type="PANTHER" id="PTHR30572">
    <property type="entry name" value="MEMBRANE COMPONENT OF TRANSPORTER-RELATED"/>
    <property type="match status" value="1"/>
</dbReference>
<protein>
    <submittedName>
        <fullName evidence="10">ABC-type antimicrobial peptide transport system, permease component MacB</fullName>
        <ecNumber evidence="10">3.6.3.-</ecNumber>
    </submittedName>
</protein>
<keyword evidence="10" id="KW-0614">Plasmid</keyword>
<proteinExistence type="inferred from homology"/>
<evidence type="ECO:0000256" key="5">
    <source>
        <dbReference type="ARBA" id="ARBA00023136"/>
    </source>
</evidence>
<keyword evidence="4 7" id="KW-1133">Transmembrane helix</keyword>
<dbReference type="eggNOG" id="COG0577">
    <property type="taxonomic scope" value="Bacteria"/>
</dbReference>
<dbReference type="KEGG" id="eac:EAL2_808p06800"/>
<feature type="transmembrane region" description="Helical" evidence="7">
    <location>
        <begin position="21"/>
        <end position="42"/>
    </location>
</feature>
<feature type="transmembrane region" description="Helical" evidence="7">
    <location>
        <begin position="283"/>
        <end position="313"/>
    </location>
</feature>
<name>W8TKC8_PEPAC</name>
<feature type="transmembrane region" description="Helical" evidence="7">
    <location>
        <begin position="334"/>
        <end position="367"/>
    </location>
</feature>
<evidence type="ECO:0000256" key="7">
    <source>
        <dbReference type="SAM" id="Phobius"/>
    </source>
</evidence>
<dbReference type="GO" id="GO:0005886">
    <property type="term" value="C:plasma membrane"/>
    <property type="evidence" value="ECO:0007669"/>
    <property type="project" value="UniProtKB-SubCell"/>
</dbReference>